<evidence type="ECO:0000256" key="7">
    <source>
        <dbReference type="SAM" id="Phobius"/>
    </source>
</evidence>
<dbReference type="OrthoDB" id="8068875at2759"/>
<dbReference type="FunFam" id="3.30.2410.10:FF:000009">
    <property type="entry name" value="Probable E3 ubiquitin-protein ligase HECTD2"/>
    <property type="match status" value="1"/>
</dbReference>
<dbReference type="Gene3D" id="3.30.2160.10">
    <property type="entry name" value="Hect, E3 ligase catalytic domain"/>
    <property type="match status" value="1"/>
</dbReference>
<dbReference type="FunFam" id="3.90.1750.10:FF:000079">
    <property type="entry name" value="E3 ubiquitin-protein ligase"/>
    <property type="match status" value="1"/>
</dbReference>
<dbReference type="PANTHER" id="PTHR11254">
    <property type="entry name" value="HECT DOMAIN UBIQUITIN-PROTEIN LIGASE"/>
    <property type="match status" value="1"/>
</dbReference>
<dbReference type="AlphaFoldDB" id="A0A1Y1HZZ2"/>
<evidence type="ECO:0000256" key="6">
    <source>
        <dbReference type="PROSITE-ProRule" id="PRU00104"/>
    </source>
</evidence>
<dbReference type="Proteomes" id="UP000054558">
    <property type="component" value="Unassembled WGS sequence"/>
</dbReference>
<evidence type="ECO:0000256" key="3">
    <source>
        <dbReference type="ARBA" id="ARBA00012485"/>
    </source>
</evidence>
<dbReference type="Gene3D" id="3.30.2410.10">
    <property type="entry name" value="Hect, E3 ligase catalytic domain"/>
    <property type="match status" value="1"/>
</dbReference>
<evidence type="ECO:0000313" key="10">
    <source>
        <dbReference type="Proteomes" id="UP000054558"/>
    </source>
</evidence>
<dbReference type="SMART" id="SM00119">
    <property type="entry name" value="HECTc"/>
    <property type="match status" value="1"/>
</dbReference>
<evidence type="ECO:0000256" key="2">
    <source>
        <dbReference type="ARBA" id="ARBA00004906"/>
    </source>
</evidence>
<dbReference type="FunFam" id="3.30.2160.10:FF:000001">
    <property type="entry name" value="E3 ubiquitin-protein ligase NEDD4-like"/>
    <property type="match status" value="1"/>
</dbReference>
<keyword evidence="9" id="KW-0436">Ligase</keyword>
<protein>
    <recommendedName>
        <fullName evidence="3">HECT-type E3 ubiquitin transferase</fullName>
        <ecNumber evidence="3">2.3.2.26</ecNumber>
    </recommendedName>
</protein>
<dbReference type="PROSITE" id="PS50237">
    <property type="entry name" value="HECT"/>
    <property type="match status" value="1"/>
</dbReference>
<dbReference type="InterPro" id="IPR035983">
    <property type="entry name" value="Hect_E3_ubiquitin_ligase"/>
</dbReference>
<keyword evidence="5 6" id="KW-0833">Ubl conjugation pathway</keyword>
<keyword evidence="4" id="KW-0808">Transferase</keyword>
<dbReference type="OMA" id="MQMGRHQ"/>
<dbReference type="GO" id="GO:0006511">
    <property type="term" value="P:ubiquitin-dependent protein catabolic process"/>
    <property type="evidence" value="ECO:0000318"/>
    <property type="project" value="GO_Central"/>
</dbReference>
<dbReference type="STRING" id="105231.A0A1Y1HZZ2"/>
<dbReference type="Pfam" id="PF00632">
    <property type="entry name" value="HECT"/>
    <property type="match status" value="1"/>
</dbReference>
<evidence type="ECO:0000259" key="8">
    <source>
        <dbReference type="PROSITE" id="PS50237"/>
    </source>
</evidence>
<evidence type="ECO:0000256" key="4">
    <source>
        <dbReference type="ARBA" id="ARBA00022679"/>
    </source>
</evidence>
<evidence type="ECO:0000256" key="1">
    <source>
        <dbReference type="ARBA" id="ARBA00000885"/>
    </source>
</evidence>
<keyword evidence="7" id="KW-0812">Transmembrane</keyword>
<dbReference type="EMBL" id="DF237109">
    <property type="protein sequence ID" value="GAQ83753.1"/>
    <property type="molecule type" value="Genomic_DNA"/>
</dbReference>
<keyword evidence="7" id="KW-0472">Membrane</keyword>
<evidence type="ECO:0000313" key="9">
    <source>
        <dbReference type="EMBL" id="GAQ83753.1"/>
    </source>
</evidence>
<keyword evidence="10" id="KW-1185">Reference proteome</keyword>
<dbReference type="GO" id="GO:0016874">
    <property type="term" value="F:ligase activity"/>
    <property type="evidence" value="ECO:0007669"/>
    <property type="project" value="UniProtKB-KW"/>
</dbReference>
<feature type="active site" description="Glycyl thioester intermediate" evidence="6">
    <location>
        <position position="474"/>
    </location>
</feature>
<accession>A0A1Y1HZZ2</accession>
<dbReference type="SUPFAM" id="SSF56204">
    <property type="entry name" value="Hect, E3 ligase catalytic domain"/>
    <property type="match status" value="1"/>
</dbReference>
<dbReference type="GO" id="GO:0005737">
    <property type="term" value="C:cytoplasm"/>
    <property type="evidence" value="ECO:0000318"/>
    <property type="project" value="GO_Central"/>
</dbReference>
<dbReference type="InterPro" id="IPR000569">
    <property type="entry name" value="HECT_dom"/>
</dbReference>
<dbReference type="PANTHER" id="PTHR11254:SF437">
    <property type="entry name" value="UBIQUITIN PROTEIN LIGASE-RELATED"/>
    <property type="match status" value="1"/>
</dbReference>
<sequence length="507" mass="56595">MPRGSPPSDGASSSSVSLAGWAGIWVGVLVLAMVGLGCVFFRRRRRRGARQAVAHHPPALLPAVAPAALLTGPSEGSEVVIDVDAPAAGSPETLLSIEEVLAREKELSEERLFQLKRDWLLREITARAAKQDVGPERRAIIGKNGKKVLPITVSRERVFQDSYAQFAWVTDADLKLPVSVHFQNEAGRDEGGVTRDWYSVLSRQMFNEDYGLFTASASDDGTFQVNPNSGVNPDHLDFFRFVGTIAGKAVADGCLLGVHFTRLFYKRVLGRPVTYHDMASHDVQFYKSLCWVIENDLSEQDLGLTFSVEREAFGAYEEVELKPGGQDMPVTQDNKREYVDLLAEWRLKDSVEPQMAALRGGLSRVVALELLHPFDECELEWLVGGLPHLDLGDWRAHTVYKAGYTDQVAIIIWFWQLVESWDEAMRARLLQFVTGTSKVPYPEGFAGLRGSDGLRAFHIVRVSDITRLPQAHTCYNELLLPDYDTFEDLKRSLVTAIFETGNQFLLR</sequence>
<dbReference type="Gene3D" id="3.90.1750.10">
    <property type="entry name" value="Hect, E3 ligase catalytic domains"/>
    <property type="match status" value="1"/>
</dbReference>
<keyword evidence="7" id="KW-1133">Transmembrane helix</keyword>
<dbReference type="InterPro" id="IPR050409">
    <property type="entry name" value="E3_ubiq-protein_ligase"/>
</dbReference>
<proteinExistence type="predicted"/>
<comment type="pathway">
    <text evidence="2">Protein modification; protein ubiquitination.</text>
</comment>
<comment type="catalytic activity">
    <reaction evidence="1">
        <text>S-ubiquitinyl-[E2 ubiquitin-conjugating enzyme]-L-cysteine + [acceptor protein]-L-lysine = [E2 ubiquitin-conjugating enzyme]-L-cysteine + N(6)-ubiquitinyl-[acceptor protein]-L-lysine.</text>
        <dbReference type="EC" id="2.3.2.26"/>
    </reaction>
</comment>
<dbReference type="CDD" id="cd00078">
    <property type="entry name" value="HECTc"/>
    <property type="match status" value="1"/>
</dbReference>
<gene>
    <name evidence="9" type="ORF">KFL_001600230</name>
</gene>
<feature type="domain" description="HECT" evidence="8">
    <location>
        <begin position="170"/>
        <end position="507"/>
    </location>
</feature>
<evidence type="ECO:0000256" key="5">
    <source>
        <dbReference type="ARBA" id="ARBA00022786"/>
    </source>
</evidence>
<dbReference type="GO" id="GO:0061630">
    <property type="term" value="F:ubiquitin protein ligase activity"/>
    <property type="evidence" value="ECO:0000318"/>
    <property type="project" value="GO_Central"/>
</dbReference>
<feature type="transmembrane region" description="Helical" evidence="7">
    <location>
        <begin position="20"/>
        <end position="41"/>
    </location>
</feature>
<reference evidence="9 10" key="1">
    <citation type="journal article" date="2014" name="Nat. Commun.">
        <title>Klebsormidium flaccidum genome reveals primary factors for plant terrestrial adaptation.</title>
        <authorList>
            <person name="Hori K."/>
            <person name="Maruyama F."/>
            <person name="Fujisawa T."/>
            <person name="Togashi T."/>
            <person name="Yamamoto N."/>
            <person name="Seo M."/>
            <person name="Sato S."/>
            <person name="Yamada T."/>
            <person name="Mori H."/>
            <person name="Tajima N."/>
            <person name="Moriyama T."/>
            <person name="Ikeuchi M."/>
            <person name="Watanabe M."/>
            <person name="Wada H."/>
            <person name="Kobayashi K."/>
            <person name="Saito M."/>
            <person name="Masuda T."/>
            <person name="Sasaki-Sekimoto Y."/>
            <person name="Mashiguchi K."/>
            <person name="Awai K."/>
            <person name="Shimojima M."/>
            <person name="Masuda S."/>
            <person name="Iwai M."/>
            <person name="Nobusawa T."/>
            <person name="Narise T."/>
            <person name="Kondo S."/>
            <person name="Saito H."/>
            <person name="Sato R."/>
            <person name="Murakawa M."/>
            <person name="Ihara Y."/>
            <person name="Oshima-Yamada Y."/>
            <person name="Ohtaka K."/>
            <person name="Satoh M."/>
            <person name="Sonobe K."/>
            <person name="Ishii M."/>
            <person name="Ohtani R."/>
            <person name="Kanamori-Sato M."/>
            <person name="Honoki R."/>
            <person name="Miyazaki D."/>
            <person name="Mochizuki H."/>
            <person name="Umetsu J."/>
            <person name="Higashi K."/>
            <person name="Shibata D."/>
            <person name="Kamiya Y."/>
            <person name="Sato N."/>
            <person name="Nakamura Y."/>
            <person name="Tabata S."/>
            <person name="Ida S."/>
            <person name="Kurokawa K."/>
            <person name="Ohta H."/>
        </authorList>
    </citation>
    <scope>NUCLEOTIDE SEQUENCE [LARGE SCALE GENOMIC DNA]</scope>
    <source>
        <strain evidence="9 10">NIES-2285</strain>
    </source>
</reference>
<organism evidence="9 10">
    <name type="scientific">Klebsormidium nitens</name>
    <name type="common">Green alga</name>
    <name type="synonym">Ulothrix nitens</name>
    <dbReference type="NCBI Taxonomy" id="105231"/>
    <lineage>
        <taxon>Eukaryota</taxon>
        <taxon>Viridiplantae</taxon>
        <taxon>Streptophyta</taxon>
        <taxon>Klebsormidiophyceae</taxon>
        <taxon>Klebsormidiales</taxon>
        <taxon>Klebsormidiaceae</taxon>
        <taxon>Klebsormidium</taxon>
    </lineage>
</organism>
<dbReference type="EC" id="2.3.2.26" evidence="3"/>
<name>A0A1Y1HZZ2_KLENI</name>